<gene>
    <name evidence="2" type="ORF">GCM10022236_43620</name>
</gene>
<feature type="domain" description="Helix-turn-helix" evidence="1">
    <location>
        <begin position="24"/>
        <end position="71"/>
    </location>
</feature>
<name>A0ABP7ANK8_9ACTN</name>
<evidence type="ECO:0000259" key="1">
    <source>
        <dbReference type="Pfam" id="PF12728"/>
    </source>
</evidence>
<dbReference type="InterPro" id="IPR010093">
    <property type="entry name" value="SinI_DNA-bd"/>
</dbReference>
<dbReference type="EMBL" id="BAABAB010000042">
    <property type="protein sequence ID" value="GAA3636333.1"/>
    <property type="molecule type" value="Genomic_DNA"/>
</dbReference>
<keyword evidence="3" id="KW-1185">Reference proteome</keyword>
<evidence type="ECO:0000313" key="3">
    <source>
        <dbReference type="Proteomes" id="UP001501490"/>
    </source>
</evidence>
<dbReference type="Proteomes" id="UP001501490">
    <property type="component" value="Unassembled WGS sequence"/>
</dbReference>
<protein>
    <recommendedName>
        <fullName evidence="1">Helix-turn-helix domain-containing protein</fullName>
    </recommendedName>
</protein>
<dbReference type="NCBIfam" id="TIGR01764">
    <property type="entry name" value="excise"/>
    <property type="match status" value="1"/>
</dbReference>
<dbReference type="Pfam" id="PF12728">
    <property type="entry name" value="HTH_17"/>
    <property type="match status" value="1"/>
</dbReference>
<reference evidence="3" key="1">
    <citation type="journal article" date="2019" name="Int. J. Syst. Evol. Microbiol.">
        <title>The Global Catalogue of Microorganisms (GCM) 10K type strain sequencing project: providing services to taxonomists for standard genome sequencing and annotation.</title>
        <authorList>
            <consortium name="The Broad Institute Genomics Platform"/>
            <consortium name="The Broad Institute Genome Sequencing Center for Infectious Disease"/>
            <person name="Wu L."/>
            <person name="Ma J."/>
        </authorList>
    </citation>
    <scope>NUCLEOTIDE SEQUENCE [LARGE SCALE GENOMIC DNA]</scope>
    <source>
        <strain evidence="3">JCM 16929</strain>
    </source>
</reference>
<sequence length="82" mass="8819">MTDDDLNQLFPARRDQLAQPVPLVLTVEQAAERLGIGRTIMYALVSSGAVESVRIGRLRRVPADALVTFLDDLRAGRTGGAG</sequence>
<evidence type="ECO:0000313" key="2">
    <source>
        <dbReference type="EMBL" id="GAA3636333.1"/>
    </source>
</evidence>
<proteinExistence type="predicted"/>
<dbReference type="InterPro" id="IPR041657">
    <property type="entry name" value="HTH_17"/>
</dbReference>
<organism evidence="2 3">
    <name type="scientific">Microlunatus ginsengisoli</name>
    <dbReference type="NCBI Taxonomy" id="363863"/>
    <lineage>
        <taxon>Bacteria</taxon>
        <taxon>Bacillati</taxon>
        <taxon>Actinomycetota</taxon>
        <taxon>Actinomycetes</taxon>
        <taxon>Propionibacteriales</taxon>
        <taxon>Propionibacteriaceae</taxon>
        <taxon>Microlunatus</taxon>
    </lineage>
</organism>
<accession>A0ABP7ANK8</accession>
<dbReference type="RefSeq" id="WP_344808561.1">
    <property type="nucleotide sequence ID" value="NZ_BAABAB010000042.1"/>
</dbReference>
<comment type="caution">
    <text evidence="2">The sequence shown here is derived from an EMBL/GenBank/DDBJ whole genome shotgun (WGS) entry which is preliminary data.</text>
</comment>